<reference evidence="3" key="1">
    <citation type="journal article" date="2018" name="Nat. Microbiol.">
        <title>Leveraging single-cell genomics to expand the fungal tree of life.</title>
        <authorList>
            <person name="Ahrendt S.R."/>
            <person name="Quandt C.A."/>
            <person name="Ciobanu D."/>
            <person name="Clum A."/>
            <person name="Salamov A."/>
            <person name="Andreopoulos B."/>
            <person name="Cheng J.F."/>
            <person name="Woyke T."/>
            <person name="Pelin A."/>
            <person name="Henrissat B."/>
            <person name="Reynolds N.K."/>
            <person name="Benny G.L."/>
            <person name="Smith M.E."/>
            <person name="James T.Y."/>
            <person name="Grigoriev I.V."/>
        </authorList>
    </citation>
    <scope>NUCLEOTIDE SEQUENCE [LARGE SCALE GENOMIC DNA]</scope>
    <source>
        <strain evidence="3">ATCC 52028</strain>
    </source>
</reference>
<proteinExistence type="predicted"/>
<accession>A0A4P9WRS2</accession>
<name>A0A4P9WRS2_9FUNG</name>
<dbReference type="Proteomes" id="UP000268535">
    <property type="component" value="Unassembled WGS sequence"/>
</dbReference>
<evidence type="ECO:0000313" key="2">
    <source>
        <dbReference type="EMBL" id="RKO95332.1"/>
    </source>
</evidence>
<organism evidence="2 3">
    <name type="scientific">Caulochytrium protostelioides</name>
    <dbReference type="NCBI Taxonomy" id="1555241"/>
    <lineage>
        <taxon>Eukaryota</taxon>
        <taxon>Fungi</taxon>
        <taxon>Fungi incertae sedis</taxon>
        <taxon>Chytridiomycota</taxon>
        <taxon>Chytridiomycota incertae sedis</taxon>
        <taxon>Chytridiomycetes</taxon>
        <taxon>Caulochytriales</taxon>
        <taxon>Caulochytriaceae</taxon>
        <taxon>Caulochytrium</taxon>
    </lineage>
</organism>
<feature type="region of interest" description="Disordered" evidence="1">
    <location>
        <begin position="96"/>
        <end position="208"/>
    </location>
</feature>
<dbReference type="EMBL" id="ML012099">
    <property type="protein sequence ID" value="RKO95332.1"/>
    <property type="molecule type" value="Genomic_DNA"/>
</dbReference>
<evidence type="ECO:0000256" key="1">
    <source>
        <dbReference type="SAM" id="MobiDB-lite"/>
    </source>
</evidence>
<sequence length="235" mass="26034">MLANLIETRGKDLMTYGNLLDFGEAVKKFNAHFRYLEQHHPDVTDHLPVHELNTQRAAVNLHLFTRISMPAGISTGNRVGRPVDDSIDDHVGTRHSAFAVSSGDRKSRNQQGISKSRKRGIRQRKAQGVRKSSTIQKVAGKLDPVDKLHGHSGMLDGGAKAATFESGEQPEQTQPHTHMETTFESRHHSEFSEAAASPPGPLGPENGLWINDAIENHRIQSPHIFPAGPRQQVRF</sequence>
<evidence type="ECO:0000313" key="3">
    <source>
        <dbReference type="Proteomes" id="UP000268535"/>
    </source>
</evidence>
<feature type="compositionally biased region" description="Basic and acidic residues" evidence="1">
    <location>
        <begin position="177"/>
        <end position="191"/>
    </location>
</feature>
<protein>
    <submittedName>
        <fullName evidence="2">Uncharacterized protein</fullName>
    </submittedName>
</protein>
<gene>
    <name evidence="2" type="ORF">CAUPRSCDRAFT_12962</name>
</gene>
<dbReference type="AlphaFoldDB" id="A0A4P9WRS2"/>
<feature type="compositionally biased region" description="Basic residues" evidence="1">
    <location>
        <begin position="115"/>
        <end position="128"/>
    </location>
</feature>